<comment type="caution">
    <text evidence="1">The sequence shown here is derived from an EMBL/GenBank/DDBJ whole genome shotgun (WGS) entry which is preliminary data.</text>
</comment>
<keyword evidence="2" id="KW-1185">Reference proteome</keyword>
<reference evidence="1" key="1">
    <citation type="submission" date="2020-08" db="EMBL/GenBank/DDBJ databases">
        <title>Genomic Encyclopedia of Type Strains, Phase IV (KMG-V): Genome sequencing to study the core and pangenomes of soil and plant-associated prokaryotes.</title>
        <authorList>
            <person name="Whitman W."/>
        </authorList>
    </citation>
    <scope>NUCLEOTIDE SEQUENCE</scope>
    <source>
        <strain evidence="1">M8UP15</strain>
    </source>
</reference>
<protein>
    <submittedName>
        <fullName evidence="1">Uncharacterized protein</fullName>
    </submittedName>
</protein>
<gene>
    <name evidence="1" type="ORF">HDF13_002644</name>
</gene>
<sequence>MLFIFASVAFTGVTFPTVLPRLTNKYYSAIGMKTRVEESDYSKIGTRGACLILFLIAVGWMIRQALAN</sequence>
<evidence type="ECO:0000313" key="2">
    <source>
        <dbReference type="Proteomes" id="UP000569005"/>
    </source>
</evidence>
<name>A0ACC5P0Z3_9BACT</name>
<dbReference type="EMBL" id="JACHEA010000001">
    <property type="protein sequence ID" value="MBB5340311.1"/>
    <property type="molecule type" value="Genomic_DNA"/>
</dbReference>
<dbReference type="Proteomes" id="UP000569005">
    <property type="component" value="Unassembled WGS sequence"/>
</dbReference>
<accession>A0ACC5P0Z3</accession>
<evidence type="ECO:0000313" key="1">
    <source>
        <dbReference type="EMBL" id="MBB5340311.1"/>
    </source>
</evidence>
<proteinExistence type="predicted"/>
<organism evidence="1 2">
    <name type="scientific">Tunturiibacter gelidiferens</name>
    <dbReference type="NCBI Taxonomy" id="3069689"/>
    <lineage>
        <taxon>Bacteria</taxon>
        <taxon>Pseudomonadati</taxon>
        <taxon>Acidobacteriota</taxon>
        <taxon>Terriglobia</taxon>
        <taxon>Terriglobales</taxon>
        <taxon>Acidobacteriaceae</taxon>
        <taxon>Tunturiibacter</taxon>
    </lineage>
</organism>